<proteinExistence type="predicted"/>
<organism evidence="2 3">
    <name type="scientific">Rotaria sordida</name>
    <dbReference type="NCBI Taxonomy" id="392033"/>
    <lineage>
        <taxon>Eukaryota</taxon>
        <taxon>Metazoa</taxon>
        <taxon>Spiralia</taxon>
        <taxon>Gnathifera</taxon>
        <taxon>Rotifera</taxon>
        <taxon>Eurotatoria</taxon>
        <taxon>Bdelloidea</taxon>
        <taxon>Philodinida</taxon>
        <taxon>Philodinidae</taxon>
        <taxon>Rotaria</taxon>
    </lineage>
</organism>
<comment type="caution">
    <text evidence="2">The sequence shown here is derived from an EMBL/GenBank/DDBJ whole genome shotgun (WGS) entry which is preliminary data.</text>
</comment>
<evidence type="ECO:0000313" key="3">
    <source>
        <dbReference type="Proteomes" id="UP000663836"/>
    </source>
</evidence>
<accession>A0A819N5X2</accession>
<dbReference type="EMBL" id="CAJNOU010007835">
    <property type="protein sequence ID" value="CAF1530771.1"/>
    <property type="molecule type" value="Genomic_DNA"/>
</dbReference>
<dbReference type="Proteomes" id="UP000663889">
    <property type="component" value="Unassembled WGS sequence"/>
</dbReference>
<gene>
    <name evidence="2" type="ORF">JBS370_LOCUS25638</name>
    <name evidence="1" type="ORF">SEV965_LOCUS37517</name>
</gene>
<protein>
    <submittedName>
        <fullName evidence="2">Uncharacterized protein</fullName>
    </submittedName>
</protein>
<name>A0A819N5X2_9BILA</name>
<sequence length="102" mass="11912">MWQQYWRTNPPTIITDVLKILGPQYSTFSLEIFNPNINLPIQVKAQTQTNLENLIMKNITPQVIEFSELLTYFNLNEYDSLANVTNAEQLKFSLGEQRILTF</sequence>
<evidence type="ECO:0000313" key="1">
    <source>
        <dbReference type="EMBL" id="CAF1530771.1"/>
    </source>
</evidence>
<reference evidence="2" key="1">
    <citation type="submission" date="2021-02" db="EMBL/GenBank/DDBJ databases">
        <authorList>
            <person name="Nowell W R."/>
        </authorList>
    </citation>
    <scope>NUCLEOTIDE SEQUENCE</scope>
</reference>
<dbReference type="AlphaFoldDB" id="A0A819N5X2"/>
<dbReference type="Proteomes" id="UP000663836">
    <property type="component" value="Unassembled WGS sequence"/>
</dbReference>
<evidence type="ECO:0000313" key="2">
    <source>
        <dbReference type="EMBL" id="CAF3989444.1"/>
    </source>
</evidence>
<dbReference type="EMBL" id="CAJOBD010004313">
    <property type="protein sequence ID" value="CAF3989444.1"/>
    <property type="molecule type" value="Genomic_DNA"/>
</dbReference>